<keyword evidence="10" id="KW-1185">Reference proteome</keyword>
<evidence type="ECO:0000313" key="10">
    <source>
        <dbReference type="Proteomes" id="UP001596990"/>
    </source>
</evidence>
<dbReference type="RefSeq" id="WP_386062928.1">
    <property type="nucleotide sequence ID" value="NZ_JBHTKL010000006.1"/>
</dbReference>
<keyword evidence="3" id="KW-1003">Cell membrane</keyword>
<dbReference type="Pfam" id="PF00893">
    <property type="entry name" value="Multi_Drug_Res"/>
    <property type="match status" value="1"/>
</dbReference>
<evidence type="ECO:0000313" key="9">
    <source>
        <dbReference type="EMBL" id="MFD1020726.1"/>
    </source>
</evidence>
<dbReference type="SUPFAM" id="SSF103481">
    <property type="entry name" value="Multidrug resistance efflux transporter EmrE"/>
    <property type="match status" value="1"/>
</dbReference>
<dbReference type="PANTHER" id="PTHR30561:SF0">
    <property type="entry name" value="GUANIDINIUM EXPORTER"/>
    <property type="match status" value="1"/>
</dbReference>
<accession>A0ABW3L4J1</accession>
<evidence type="ECO:0000256" key="7">
    <source>
        <dbReference type="RuleBase" id="RU003942"/>
    </source>
</evidence>
<proteinExistence type="inferred from homology"/>
<dbReference type="InterPro" id="IPR045324">
    <property type="entry name" value="Small_multidrug_res"/>
</dbReference>
<feature type="transmembrane region" description="Helical" evidence="8">
    <location>
        <begin position="33"/>
        <end position="53"/>
    </location>
</feature>
<name>A0ABW3L4J1_9BACI</name>
<keyword evidence="6 8" id="KW-0472">Membrane</keyword>
<evidence type="ECO:0000256" key="6">
    <source>
        <dbReference type="ARBA" id="ARBA00023136"/>
    </source>
</evidence>
<feature type="transmembrane region" description="Helical" evidence="8">
    <location>
        <begin position="59"/>
        <end position="78"/>
    </location>
</feature>
<keyword evidence="2" id="KW-0813">Transport</keyword>
<protein>
    <submittedName>
        <fullName evidence="9">DMT family transporter</fullName>
    </submittedName>
</protein>
<gene>
    <name evidence="9" type="ORF">ACFQ2J_16180</name>
</gene>
<reference evidence="10" key="1">
    <citation type="journal article" date="2019" name="Int. J. Syst. Evol. Microbiol.">
        <title>The Global Catalogue of Microorganisms (GCM) 10K type strain sequencing project: providing services to taxonomists for standard genome sequencing and annotation.</title>
        <authorList>
            <consortium name="The Broad Institute Genomics Platform"/>
            <consortium name="The Broad Institute Genome Sequencing Center for Infectious Disease"/>
            <person name="Wu L."/>
            <person name="Ma J."/>
        </authorList>
    </citation>
    <scope>NUCLEOTIDE SEQUENCE [LARGE SCALE GENOMIC DNA]</scope>
    <source>
        <strain evidence="10">CCUG 56607</strain>
    </source>
</reference>
<comment type="caution">
    <text evidence="9">The sequence shown here is derived from an EMBL/GenBank/DDBJ whole genome shotgun (WGS) entry which is preliminary data.</text>
</comment>
<dbReference type="PANTHER" id="PTHR30561">
    <property type="entry name" value="SMR FAMILY PROTON-DEPENDENT DRUG EFFLUX TRANSPORTER SUGE"/>
    <property type="match status" value="1"/>
</dbReference>
<evidence type="ECO:0000256" key="8">
    <source>
        <dbReference type="SAM" id="Phobius"/>
    </source>
</evidence>
<evidence type="ECO:0000256" key="4">
    <source>
        <dbReference type="ARBA" id="ARBA00022692"/>
    </source>
</evidence>
<evidence type="ECO:0000256" key="1">
    <source>
        <dbReference type="ARBA" id="ARBA00004651"/>
    </source>
</evidence>
<evidence type="ECO:0000256" key="5">
    <source>
        <dbReference type="ARBA" id="ARBA00022989"/>
    </source>
</evidence>
<comment type="subcellular location">
    <subcellularLocation>
        <location evidence="1 7">Cell membrane</location>
        <topology evidence="1 7">Multi-pass membrane protein</topology>
    </subcellularLocation>
</comment>
<dbReference type="Proteomes" id="UP001596990">
    <property type="component" value="Unassembled WGS sequence"/>
</dbReference>
<dbReference type="InterPro" id="IPR037185">
    <property type="entry name" value="EmrE-like"/>
</dbReference>
<comment type="similarity">
    <text evidence="7">Belongs to the drug/metabolite transporter (DMT) superfamily. Small multidrug resistance (SMR) (TC 2.A.7.1) family.</text>
</comment>
<keyword evidence="5 8" id="KW-1133">Transmembrane helix</keyword>
<evidence type="ECO:0000256" key="3">
    <source>
        <dbReference type="ARBA" id="ARBA00022475"/>
    </source>
</evidence>
<evidence type="ECO:0000256" key="2">
    <source>
        <dbReference type="ARBA" id="ARBA00022448"/>
    </source>
</evidence>
<feature type="transmembrane region" description="Helical" evidence="8">
    <location>
        <begin position="6"/>
        <end position="21"/>
    </location>
</feature>
<dbReference type="EMBL" id="JBHTKL010000006">
    <property type="protein sequence ID" value="MFD1020726.1"/>
    <property type="molecule type" value="Genomic_DNA"/>
</dbReference>
<sequence>MTWVSLIFAGIFEMVGMFFMKKSNGFKILKPTIAAIVAAFCSFYFLSVSLLSLPVGTAYGIWTGIGSAGTVIIGIIFFKEGVDVKRLSFIGCIIVGVVGLKLVS</sequence>
<organism evidence="9 10">
    <name type="scientific">Thalassobacillus hwangdonensis</name>
    <dbReference type="NCBI Taxonomy" id="546108"/>
    <lineage>
        <taxon>Bacteria</taxon>
        <taxon>Bacillati</taxon>
        <taxon>Bacillota</taxon>
        <taxon>Bacilli</taxon>
        <taxon>Bacillales</taxon>
        <taxon>Bacillaceae</taxon>
        <taxon>Thalassobacillus</taxon>
    </lineage>
</organism>
<keyword evidence="4 7" id="KW-0812">Transmembrane</keyword>
<dbReference type="InterPro" id="IPR000390">
    <property type="entry name" value="Small_drug/metabolite_transptr"/>
</dbReference>
<dbReference type="Gene3D" id="1.10.3730.20">
    <property type="match status" value="1"/>
</dbReference>